<comment type="caution">
    <text evidence="2">The sequence shown here is derived from an EMBL/GenBank/DDBJ whole genome shotgun (WGS) entry which is preliminary data.</text>
</comment>
<dbReference type="OrthoDB" id="547814at2759"/>
<gene>
    <name evidence="2" type="ORF">HYH02_010587</name>
</gene>
<evidence type="ECO:0000313" key="3">
    <source>
        <dbReference type="Proteomes" id="UP000613740"/>
    </source>
</evidence>
<name>A0A835W711_9CHLO</name>
<sequence length="411" mass="42776">MANAGTALEERSSSTFELPPSKRQRFVMCYAQPASGWSESEALEDRHGRDSCPHDTPAPPPGASSPTQPALIACKAWRFDATAVSSSYATVGALSPSPAARESSCSSFSSSAPAGALQDAQREQLHEGAAAIATSSSSSASSSQDPQAASSSQDPQAAAASFTLPSAPAPPSAWRHVQQQSCRPPPLAVAASPLAAARPCLEGPEEWMVRVQPTLGLSSPDTLRLALHTWRRVQQPVTMLVQLRTTRAVPAACAASSHHHHHLYHHPSSASAAARLLPLPLPLPVSKTSTSASYGGGSPGGCGDGSSPAPYAPAAAAAAVPTAQSADVLAISKRLRTERAFAAACVRLAAKLQERRQVTRTLTEPLAAASGTNSRIILNAEVCVMRWVEWDLLAGFVPEDSHLICGAGWET</sequence>
<evidence type="ECO:0000313" key="2">
    <source>
        <dbReference type="EMBL" id="KAG2439708.1"/>
    </source>
</evidence>
<protein>
    <submittedName>
        <fullName evidence="2">Uncharacterized protein</fullName>
    </submittedName>
</protein>
<feature type="compositionally biased region" description="Low complexity" evidence="1">
    <location>
        <begin position="129"/>
        <end position="161"/>
    </location>
</feature>
<accession>A0A835W711</accession>
<organism evidence="2 3">
    <name type="scientific">Chlamydomonas schloesseri</name>
    <dbReference type="NCBI Taxonomy" id="2026947"/>
    <lineage>
        <taxon>Eukaryota</taxon>
        <taxon>Viridiplantae</taxon>
        <taxon>Chlorophyta</taxon>
        <taxon>core chlorophytes</taxon>
        <taxon>Chlorophyceae</taxon>
        <taxon>CS clade</taxon>
        <taxon>Chlamydomonadales</taxon>
        <taxon>Chlamydomonadaceae</taxon>
        <taxon>Chlamydomonas</taxon>
    </lineage>
</organism>
<proteinExistence type="predicted"/>
<dbReference type="AlphaFoldDB" id="A0A835W711"/>
<keyword evidence="3" id="KW-1185">Reference proteome</keyword>
<feature type="region of interest" description="Disordered" evidence="1">
    <location>
        <begin position="95"/>
        <end position="180"/>
    </location>
</feature>
<evidence type="ECO:0000256" key="1">
    <source>
        <dbReference type="SAM" id="MobiDB-lite"/>
    </source>
</evidence>
<feature type="compositionally biased region" description="Basic and acidic residues" evidence="1">
    <location>
        <begin position="43"/>
        <end position="53"/>
    </location>
</feature>
<dbReference type="EMBL" id="JAEHOD010000040">
    <property type="protein sequence ID" value="KAG2439708.1"/>
    <property type="molecule type" value="Genomic_DNA"/>
</dbReference>
<dbReference type="Proteomes" id="UP000613740">
    <property type="component" value="Unassembled WGS sequence"/>
</dbReference>
<feature type="compositionally biased region" description="Low complexity" evidence="1">
    <location>
        <begin position="95"/>
        <end position="116"/>
    </location>
</feature>
<reference evidence="2" key="1">
    <citation type="journal article" date="2020" name="bioRxiv">
        <title>Comparative genomics of Chlamydomonas.</title>
        <authorList>
            <person name="Craig R.J."/>
            <person name="Hasan A.R."/>
            <person name="Ness R.W."/>
            <person name="Keightley P.D."/>
        </authorList>
    </citation>
    <scope>NUCLEOTIDE SEQUENCE</scope>
    <source>
        <strain evidence="2">CCAP 11/173</strain>
    </source>
</reference>
<feature type="region of interest" description="Disordered" evidence="1">
    <location>
        <begin position="37"/>
        <end position="69"/>
    </location>
</feature>